<evidence type="ECO:0000313" key="2">
    <source>
        <dbReference type="Proteomes" id="UP001302602"/>
    </source>
</evidence>
<comment type="caution">
    <text evidence="1">The sequence shown here is derived from an EMBL/GenBank/DDBJ whole genome shotgun (WGS) entry which is preliminary data.</text>
</comment>
<dbReference type="RefSeq" id="XP_062642565.1">
    <property type="nucleotide sequence ID" value="XM_062795361.1"/>
</dbReference>
<protein>
    <submittedName>
        <fullName evidence="1">Uncharacterized protein</fullName>
    </submittedName>
</protein>
<dbReference type="GeneID" id="87832130"/>
<keyword evidence="2" id="KW-1185">Reference proteome</keyword>
<evidence type="ECO:0000313" key="1">
    <source>
        <dbReference type="EMBL" id="KAK4118792.1"/>
    </source>
</evidence>
<reference evidence="1" key="2">
    <citation type="submission" date="2023-05" db="EMBL/GenBank/DDBJ databases">
        <authorList>
            <consortium name="Lawrence Berkeley National Laboratory"/>
            <person name="Steindorff A."/>
            <person name="Hensen N."/>
            <person name="Bonometti L."/>
            <person name="Westerberg I."/>
            <person name="Brannstrom I.O."/>
            <person name="Guillou S."/>
            <person name="Cros-Aarteil S."/>
            <person name="Calhoun S."/>
            <person name="Haridas S."/>
            <person name="Kuo A."/>
            <person name="Mondo S."/>
            <person name="Pangilinan J."/>
            <person name="Riley R."/>
            <person name="Labutti K."/>
            <person name="Andreopoulos B."/>
            <person name="Lipzen A."/>
            <person name="Chen C."/>
            <person name="Yanf M."/>
            <person name="Daum C."/>
            <person name="Ng V."/>
            <person name="Clum A."/>
            <person name="Ohm R."/>
            <person name="Martin F."/>
            <person name="Silar P."/>
            <person name="Natvig D."/>
            <person name="Lalanne C."/>
            <person name="Gautier V."/>
            <person name="Ament-Velasquez S.L."/>
            <person name="Kruys A."/>
            <person name="Hutchinson M.I."/>
            <person name="Powell A.J."/>
            <person name="Barry K."/>
            <person name="Miller A.N."/>
            <person name="Grigoriev I.V."/>
            <person name="Debuchy R."/>
            <person name="Gladieux P."/>
            <person name="Thoren M.H."/>
            <person name="Johannesson H."/>
        </authorList>
    </citation>
    <scope>NUCLEOTIDE SEQUENCE</scope>
    <source>
        <strain evidence="1">CBS 731.68</strain>
    </source>
</reference>
<dbReference type="EMBL" id="MU853259">
    <property type="protein sequence ID" value="KAK4118792.1"/>
    <property type="molecule type" value="Genomic_DNA"/>
</dbReference>
<proteinExistence type="predicted"/>
<dbReference type="Proteomes" id="UP001302602">
    <property type="component" value="Unassembled WGS sequence"/>
</dbReference>
<accession>A0AAN6YYX1</accession>
<dbReference type="AlphaFoldDB" id="A0AAN6YYX1"/>
<organism evidence="1 2">
    <name type="scientific">Parathielavia appendiculata</name>
    <dbReference type="NCBI Taxonomy" id="2587402"/>
    <lineage>
        <taxon>Eukaryota</taxon>
        <taxon>Fungi</taxon>
        <taxon>Dikarya</taxon>
        <taxon>Ascomycota</taxon>
        <taxon>Pezizomycotina</taxon>
        <taxon>Sordariomycetes</taxon>
        <taxon>Sordariomycetidae</taxon>
        <taxon>Sordariales</taxon>
        <taxon>Chaetomiaceae</taxon>
        <taxon>Parathielavia</taxon>
    </lineage>
</organism>
<sequence>MKRAVTALFMLEPGLVRSAINFDGNPAVTPLGDGDPAPIHSPRTYEPDQHDCLLLCVAFADVHSWTPYLSVDRFAAPLDEPASTILNRGCRLTSGPASETNMSSYFSGAMENPKKSEALFDPPLSSAPACVAGTLEVQGNLQTAGSICSGGKVAAQVVSGLLRGIESFFKSPDNCDENFMFASGRQPERIFGIAIGTAGDHAALRRTALA</sequence>
<reference evidence="1" key="1">
    <citation type="journal article" date="2023" name="Mol. Phylogenet. Evol.">
        <title>Genome-scale phylogeny and comparative genomics of the fungal order Sordariales.</title>
        <authorList>
            <person name="Hensen N."/>
            <person name="Bonometti L."/>
            <person name="Westerberg I."/>
            <person name="Brannstrom I.O."/>
            <person name="Guillou S."/>
            <person name="Cros-Aarteil S."/>
            <person name="Calhoun S."/>
            <person name="Haridas S."/>
            <person name="Kuo A."/>
            <person name="Mondo S."/>
            <person name="Pangilinan J."/>
            <person name="Riley R."/>
            <person name="LaButti K."/>
            <person name="Andreopoulos B."/>
            <person name="Lipzen A."/>
            <person name="Chen C."/>
            <person name="Yan M."/>
            <person name="Daum C."/>
            <person name="Ng V."/>
            <person name="Clum A."/>
            <person name="Steindorff A."/>
            <person name="Ohm R.A."/>
            <person name="Martin F."/>
            <person name="Silar P."/>
            <person name="Natvig D.O."/>
            <person name="Lalanne C."/>
            <person name="Gautier V."/>
            <person name="Ament-Velasquez S.L."/>
            <person name="Kruys A."/>
            <person name="Hutchinson M.I."/>
            <person name="Powell A.J."/>
            <person name="Barry K."/>
            <person name="Miller A.N."/>
            <person name="Grigoriev I.V."/>
            <person name="Debuchy R."/>
            <person name="Gladieux P."/>
            <person name="Hiltunen Thoren M."/>
            <person name="Johannesson H."/>
        </authorList>
    </citation>
    <scope>NUCLEOTIDE SEQUENCE</scope>
    <source>
        <strain evidence="1">CBS 731.68</strain>
    </source>
</reference>
<gene>
    <name evidence="1" type="ORF">N657DRAFT_666975</name>
</gene>
<name>A0AAN6YYX1_9PEZI</name>